<protein>
    <submittedName>
        <fullName evidence="1">Uncharacterized protein</fullName>
    </submittedName>
</protein>
<dbReference type="AlphaFoldDB" id="A0A0E9PW78"/>
<accession>A0A0E9PW78</accession>
<reference evidence="1" key="2">
    <citation type="journal article" date="2015" name="Fish Shellfish Immunol.">
        <title>Early steps in the European eel (Anguilla anguilla)-Vibrio vulnificus interaction in the gills: Role of the RtxA13 toxin.</title>
        <authorList>
            <person name="Callol A."/>
            <person name="Pajuelo D."/>
            <person name="Ebbesson L."/>
            <person name="Teles M."/>
            <person name="MacKenzie S."/>
            <person name="Amaro C."/>
        </authorList>
    </citation>
    <scope>NUCLEOTIDE SEQUENCE</scope>
</reference>
<proteinExistence type="predicted"/>
<reference evidence="1" key="1">
    <citation type="submission" date="2014-11" db="EMBL/GenBank/DDBJ databases">
        <authorList>
            <person name="Amaro Gonzalez C."/>
        </authorList>
    </citation>
    <scope>NUCLEOTIDE SEQUENCE</scope>
</reference>
<organism evidence="1">
    <name type="scientific">Anguilla anguilla</name>
    <name type="common">European freshwater eel</name>
    <name type="synonym">Muraena anguilla</name>
    <dbReference type="NCBI Taxonomy" id="7936"/>
    <lineage>
        <taxon>Eukaryota</taxon>
        <taxon>Metazoa</taxon>
        <taxon>Chordata</taxon>
        <taxon>Craniata</taxon>
        <taxon>Vertebrata</taxon>
        <taxon>Euteleostomi</taxon>
        <taxon>Actinopterygii</taxon>
        <taxon>Neopterygii</taxon>
        <taxon>Teleostei</taxon>
        <taxon>Anguilliformes</taxon>
        <taxon>Anguillidae</taxon>
        <taxon>Anguilla</taxon>
    </lineage>
</organism>
<dbReference type="EMBL" id="GBXM01100040">
    <property type="protein sequence ID" value="JAH08537.1"/>
    <property type="molecule type" value="Transcribed_RNA"/>
</dbReference>
<sequence>MLAGWRFDFGPRPLNRDFGETWCLTNSHQQIFSIITDNLGLPQKGVIRFPIACKRCF</sequence>
<name>A0A0E9PW78_ANGAN</name>
<evidence type="ECO:0000313" key="1">
    <source>
        <dbReference type="EMBL" id="JAH08537.1"/>
    </source>
</evidence>